<evidence type="ECO:0000259" key="7">
    <source>
        <dbReference type="Pfam" id="PF10417"/>
    </source>
</evidence>
<dbReference type="Proteomes" id="UP000297597">
    <property type="component" value="Unassembled WGS sequence"/>
</dbReference>
<evidence type="ECO:0000313" key="9">
    <source>
        <dbReference type="Proteomes" id="UP000297597"/>
    </source>
</evidence>
<gene>
    <name evidence="8" type="primary">ahpC</name>
    <name evidence="8" type="ORF">Pmgp_00499</name>
</gene>
<accession>A0A4Y7RWH2</accession>
<dbReference type="GO" id="GO:0008379">
    <property type="term" value="F:thioredoxin peroxidase activity"/>
    <property type="evidence" value="ECO:0007669"/>
    <property type="project" value="TreeGrafter"/>
</dbReference>
<keyword evidence="3" id="KW-0049">Antioxidant</keyword>
<protein>
    <submittedName>
        <fullName evidence="8">Alkyl hydroperoxide reductase subunit C</fullName>
        <ecNumber evidence="8">1.11.1.15</ecNumber>
    </submittedName>
</protein>
<evidence type="ECO:0000313" key="8">
    <source>
        <dbReference type="EMBL" id="TEB13203.1"/>
    </source>
</evidence>
<dbReference type="EMBL" id="QFFZ01000003">
    <property type="protein sequence ID" value="TEB13203.1"/>
    <property type="molecule type" value="Genomic_DNA"/>
</dbReference>
<comment type="caution">
    <text evidence="8">The sequence shown here is derived from an EMBL/GenBank/DDBJ whole genome shotgun (WGS) entry which is preliminary data.</text>
</comment>
<proteinExistence type="inferred from homology"/>
<dbReference type="InterPro" id="IPR019479">
    <property type="entry name" value="Peroxiredoxin_C"/>
</dbReference>
<dbReference type="EC" id="1.11.1.15" evidence="8"/>
<evidence type="ECO:0000256" key="4">
    <source>
        <dbReference type="ARBA" id="ARBA00023002"/>
    </source>
</evidence>
<dbReference type="PANTHER" id="PTHR10681:SF121">
    <property type="entry name" value="ALKYL HYDROPEROXIDE REDUCTASE C"/>
    <property type="match status" value="1"/>
</dbReference>
<dbReference type="PANTHER" id="PTHR10681">
    <property type="entry name" value="THIOREDOXIN PEROXIDASE"/>
    <property type="match status" value="1"/>
</dbReference>
<keyword evidence="5" id="KW-0676">Redox-active center</keyword>
<evidence type="ECO:0000256" key="1">
    <source>
        <dbReference type="ARBA" id="ARBA00009796"/>
    </source>
</evidence>
<evidence type="ECO:0000259" key="6">
    <source>
        <dbReference type="Pfam" id="PF00578"/>
    </source>
</evidence>
<reference evidence="8 9" key="1">
    <citation type="journal article" date="2018" name="Environ. Microbiol.">
        <title>Novel energy conservation strategies and behaviour of Pelotomaculum schinkii driving syntrophic propionate catabolism.</title>
        <authorList>
            <person name="Hidalgo-Ahumada C.A.P."/>
            <person name="Nobu M.K."/>
            <person name="Narihiro T."/>
            <person name="Tamaki H."/>
            <person name="Liu W.T."/>
            <person name="Kamagata Y."/>
            <person name="Stams A.J.M."/>
            <person name="Imachi H."/>
            <person name="Sousa D.Z."/>
        </authorList>
    </citation>
    <scope>NUCLEOTIDE SEQUENCE [LARGE SCALE GENOMIC DNA]</scope>
    <source>
        <strain evidence="8 9">MGP</strain>
    </source>
</reference>
<keyword evidence="2 8" id="KW-0575">Peroxidase</keyword>
<organism evidence="8 9">
    <name type="scientific">Pelotomaculum propionicicum</name>
    <dbReference type="NCBI Taxonomy" id="258475"/>
    <lineage>
        <taxon>Bacteria</taxon>
        <taxon>Bacillati</taxon>
        <taxon>Bacillota</taxon>
        <taxon>Clostridia</taxon>
        <taxon>Eubacteriales</taxon>
        <taxon>Desulfotomaculaceae</taxon>
        <taxon>Pelotomaculum</taxon>
    </lineage>
</organism>
<dbReference type="AlphaFoldDB" id="A0A4Y7RWH2"/>
<feature type="domain" description="Peroxiredoxin C-terminal" evidence="7">
    <location>
        <begin position="101"/>
        <end position="128"/>
    </location>
</feature>
<sequence>MADRYDQFRRLGAEVLAISTDSVYAHKIFAQISPSARKVQYPLLSDPTHEISKCYGAYNPETGFATRTTLIISPNGLIKFFAKYPGPVGRNIDEIIRVLQALQFTEASGLGAPAGWEPGQPGIKRSWDMVGKI</sequence>
<comment type="similarity">
    <text evidence="1">Belongs to the peroxiredoxin family. AhpC/Prx1 subfamily.</text>
</comment>
<feature type="domain" description="Alkyl hydroperoxide reductase subunit C/ Thiol specific antioxidant" evidence="6">
    <location>
        <begin position="1"/>
        <end position="80"/>
    </location>
</feature>
<evidence type="ECO:0000256" key="5">
    <source>
        <dbReference type="ARBA" id="ARBA00023284"/>
    </source>
</evidence>
<dbReference type="GO" id="GO:0045454">
    <property type="term" value="P:cell redox homeostasis"/>
    <property type="evidence" value="ECO:0007669"/>
    <property type="project" value="TreeGrafter"/>
</dbReference>
<name>A0A4Y7RWH2_9FIRM</name>
<dbReference type="InterPro" id="IPR050217">
    <property type="entry name" value="Peroxiredoxin"/>
</dbReference>
<keyword evidence="4 8" id="KW-0560">Oxidoreductase</keyword>
<dbReference type="GO" id="GO:0006979">
    <property type="term" value="P:response to oxidative stress"/>
    <property type="evidence" value="ECO:0007669"/>
    <property type="project" value="TreeGrafter"/>
</dbReference>
<evidence type="ECO:0000256" key="2">
    <source>
        <dbReference type="ARBA" id="ARBA00022559"/>
    </source>
</evidence>
<dbReference type="Gene3D" id="3.40.30.10">
    <property type="entry name" value="Glutaredoxin"/>
    <property type="match status" value="1"/>
</dbReference>
<evidence type="ECO:0000256" key="3">
    <source>
        <dbReference type="ARBA" id="ARBA00022862"/>
    </source>
</evidence>
<dbReference type="Pfam" id="PF10417">
    <property type="entry name" value="1-cysPrx_C"/>
    <property type="match status" value="1"/>
</dbReference>
<dbReference type="GO" id="GO:0042744">
    <property type="term" value="P:hydrogen peroxide catabolic process"/>
    <property type="evidence" value="ECO:0007669"/>
    <property type="project" value="TreeGrafter"/>
</dbReference>
<dbReference type="GO" id="GO:0033554">
    <property type="term" value="P:cellular response to stress"/>
    <property type="evidence" value="ECO:0007669"/>
    <property type="project" value="TreeGrafter"/>
</dbReference>
<dbReference type="GO" id="GO:0005829">
    <property type="term" value="C:cytosol"/>
    <property type="evidence" value="ECO:0007669"/>
    <property type="project" value="TreeGrafter"/>
</dbReference>
<dbReference type="Pfam" id="PF00578">
    <property type="entry name" value="AhpC-TSA"/>
    <property type="match status" value="1"/>
</dbReference>
<dbReference type="SUPFAM" id="SSF52833">
    <property type="entry name" value="Thioredoxin-like"/>
    <property type="match status" value="1"/>
</dbReference>
<keyword evidence="9" id="KW-1185">Reference proteome</keyword>
<dbReference type="InterPro" id="IPR036249">
    <property type="entry name" value="Thioredoxin-like_sf"/>
</dbReference>
<dbReference type="InterPro" id="IPR000866">
    <property type="entry name" value="AhpC/TSA"/>
</dbReference>